<dbReference type="Gramene" id="TraesSYM1A03G00019790.1">
    <property type="protein sequence ID" value="TraesSYM1A03G00019790.1"/>
    <property type="gene ID" value="TraesSYM1A03G00019790"/>
</dbReference>
<dbReference type="Gramene" id="TraesCS1A02G055100.1">
    <property type="protein sequence ID" value="TraesCS1A02G055100.1"/>
    <property type="gene ID" value="TraesCS1A02G055100"/>
</dbReference>
<proteinExistence type="predicted"/>
<accession>A0A3B5XUN4</accession>
<dbReference type="Gramene" id="TraesRN1A0100153300.1">
    <property type="protein sequence ID" value="TraesRN1A0100153300.1"/>
    <property type="gene ID" value="TraesRN1A0100153300"/>
</dbReference>
<evidence type="ECO:0000313" key="2">
    <source>
        <dbReference type="Proteomes" id="UP000019116"/>
    </source>
</evidence>
<dbReference type="Gramene" id="TraesJAG1A03G00019260.1">
    <property type="protein sequence ID" value="TraesJAG1A03G00019260.1"/>
    <property type="gene ID" value="TraesJAG1A03G00019260"/>
</dbReference>
<dbReference type="Gramene" id="TraesLDM1A03G00019920.1">
    <property type="protein sequence ID" value="TraesLDM1A03G00019920.1"/>
    <property type="gene ID" value="TraesLDM1A03G00019920"/>
</dbReference>
<dbReference type="Gramene" id="TraesLAC1A03G00020530.1">
    <property type="protein sequence ID" value="TraesLAC1A03G00020530.1"/>
    <property type="gene ID" value="TraesLAC1A03G00020530"/>
</dbReference>
<dbReference type="Gramene" id="TraesMAC1A03G00019250.1">
    <property type="protein sequence ID" value="TraesMAC1A03G00019250.1"/>
    <property type="gene ID" value="TraesMAC1A03G00019250"/>
</dbReference>
<dbReference type="Proteomes" id="UP000019116">
    <property type="component" value="Chromosome 1A"/>
</dbReference>
<dbReference type="Gramene" id="TraesNOR1A03G00019200.1">
    <property type="protein sequence ID" value="TraesNOR1A03G00019200.1"/>
    <property type="gene ID" value="TraesNOR1A03G00019200"/>
</dbReference>
<dbReference type="Gramene" id="TraesCAD_scaffold_056083_01G000400.1">
    <property type="protein sequence ID" value="TraesCAD_scaffold_056083_01G000400.1"/>
    <property type="gene ID" value="TraesCAD_scaffold_056083_01G000400"/>
</dbReference>
<sequence>MLTPNKTAALTTSATLLMAESFGVTLASSAGFTLPSSTVARGVELFFSTSEPTERPSSWSASVARLPRFFLPLFPPSPGLRRDAATTVRSRPGAGRS</sequence>
<dbReference type="Gramene" id="TraesSTA1A03G00018110.1">
    <property type="protein sequence ID" value="TraesSTA1A03G00018110.1"/>
    <property type="gene ID" value="TraesSTA1A03G00018110"/>
</dbReference>
<dbReference type="Gramene" id="TraesCS1A03G0135700.1">
    <property type="protein sequence ID" value="TraesCS1A03G0135700.1.CDS"/>
    <property type="gene ID" value="TraesCS1A03G0135700"/>
</dbReference>
<reference evidence="1" key="1">
    <citation type="submission" date="2018-08" db="EMBL/GenBank/DDBJ databases">
        <authorList>
            <person name="Rossello M."/>
        </authorList>
    </citation>
    <scope>NUCLEOTIDE SEQUENCE [LARGE SCALE GENOMIC DNA]</scope>
    <source>
        <strain evidence="1">cv. Chinese Spring</strain>
    </source>
</reference>
<dbReference type="AlphaFoldDB" id="A0A3B5XUN4"/>
<dbReference type="Gramene" id="TraesJUL1A03G00020230.1">
    <property type="protein sequence ID" value="TraesJUL1A03G00020230.1"/>
    <property type="gene ID" value="TraesJUL1A03G00020230"/>
</dbReference>
<dbReference type="EnsemblPlants" id="TraesCS1A02G055100.1">
    <property type="protein sequence ID" value="TraesCS1A02G055100.1"/>
    <property type="gene ID" value="TraesCS1A02G055100"/>
</dbReference>
<name>A0A3B5XUN4_WHEAT</name>
<evidence type="ECO:0000313" key="1">
    <source>
        <dbReference type="EnsemblPlants" id="TraesCS1A02G055100.1"/>
    </source>
</evidence>
<keyword evidence="2" id="KW-1185">Reference proteome</keyword>
<protein>
    <submittedName>
        <fullName evidence="1">Uncharacterized protein</fullName>
    </submittedName>
</protein>
<reference evidence="1" key="2">
    <citation type="submission" date="2018-10" db="UniProtKB">
        <authorList>
            <consortium name="EnsemblPlants"/>
        </authorList>
    </citation>
    <scope>IDENTIFICATION</scope>
</reference>
<organism evidence="1">
    <name type="scientific">Triticum aestivum</name>
    <name type="common">Wheat</name>
    <dbReference type="NCBI Taxonomy" id="4565"/>
    <lineage>
        <taxon>Eukaryota</taxon>
        <taxon>Viridiplantae</taxon>
        <taxon>Streptophyta</taxon>
        <taxon>Embryophyta</taxon>
        <taxon>Tracheophyta</taxon>
        <taxon>Spermatophyta</taxon>
        <taxon>Magnoliopsida</taxon>
        <taxon>Liliopsida</taxon>
        <taxon>Poales</taxon>
        <taxon>Poaceae</taxon>
        <taxon>BOP clade</taxon>
        <taxon>Pooideae</taxon>
        <taxon>Triticodae</taxon>
        <taxon>Triticeae</taxon>
        <taxon>Triticinae</taxon>
        <taxon>Triticum</taxon>
    </lineage>
</organism>
<dbReference type="Gramene" id="TraesARI1A03G00019380.1">
    <property type="protein sequence ID" value="TraesARI1A03G00019380.1"/>
    <property type="gene ID" value="TraesARI1A03G00019380"/>
</dbReference>